<dbReference type="PANTHER" id="PTHR42951:SF4">
    <property type="entry name" value="ACYL-COENZYME A THIOESTERASE MBLAC2"/>
    <property type="match status" value="1"/>
</dbReference>
<keyword evidence="2" id="KW-0378">Hydrolase</keyword>
<proteinExistence type="predicted"/>
<gene>
    <name evidence="2" type="ORF">MNBD_GAMMA15-496</name>
</gene>
<dbReference type="Gene3D" id="3.60.15.10">
    <property type="entry name" value="Ribonuclease Z/Hydroxyacylglutathione hydrolase-like"/>
    <property type="match status" value="1"/>
</dbReference>
<organism evidence="2">
    <name type="scientific">hydrothermal vent metagenome</name>
    <dbReference type="NCBI Taxonomy" id="652676"/>
    <lineage>
        <taxon>unclassified sequences</taxon>
        <taxon>metagenomes</taxon>
        <taxon>ecological metagenomes</taxon>
    </lineage>
</organism>
<dbReference type="PANTHER" id="PTHR42951">
    <property type="entry name" value="METALLO-BETA-LACTAMASE DOMAIN-CONTAINING"/>
    <property type="match status" value="1"/>
</dbReference>
<dbReference type="InterPro" id="IPR001279">
    <property type="entry name" value="Metallo-B-lactamas"/>
</dbReference>
<dbReference type="SUPFAM" id="SSF56281">
    <property type="entry name" value="Metallo-hydrolase/oxidoreductase"/>
    <property type="match status" value="1"/>
</dbReference>
<evidence type="ECO:0000313" key="2">
    <source>
        <dbReference type="EMBL" id="VAW75371.1"/>
    </source>
</evidence>
<protein>
    <submittedName>
        <fullName evidence="2">MBL-fold metallo-hydrolase superfamily</fullName>
    </submittedName>
</protein>
<sequence>MNLRISTLVLTLGMFFSALCVADKAPAIKDFPVDKVTDNVYVIHGPLGMPSPENQGFMNNPAFVITREGIVVIDPGSSVQIGEMLLRVIATVSDKPVIAVFNTHIHGDHWLANQALRAAYPDVPIYGHEKMIALIEAGAGQSWVDLLERMTEGQTVGTSVTGPNKVVDNGDVFEFGGMTFKIHHYGKAHTTSDIMIEISERSVVFLGDNVLNQRIPRMDDGDFRGNIKACTKILETDSKVYVPGHGPTGDASVPKATRDYLQTLYATVEKYFEEGLSDYEMKKHVAKALSAYANWSGFEEQLGKHISLAYLQVEEAAFE</sequence>
<feature type="domain" description="Metallo-beta-lactamase" evidence="1">
    <location>
        <begin position="58"/>
        <end position="245"/>
    </location>
</feature>
<dbReference type="InterPro" id="IPR036866">
    <property type="entry name" value="RibonucZ/Hydroxyglut_hydro"/>
</dbReference>
<name>A0A3B0Y6Y3_9ZZZZ</name>
<dbReference type="Pfam" id="PF00753">
    <property type="entry name" value="Lactamase_B"/>
    <property type="match status" value="1"/>
</dbReference>
<dbReference type="InterPro" id="IPR050855">
    <property type="entry name" value="NDM-1-like"/>
</dbReference>
<reference evidence="2" key="1">
    <citation type="submission" date="2018-06" db="EMBL/GenBank/DDBJ databases">
        <authorList>
            <person name="Zhirakovskaya E."/>
        </authorList>
    </citation>
    <scope>NUCLEOTIDE SEQUENCE</scope>
</reference>
<evidence type="ECO:0000259" key="1">
    <source>
        <dbReference type="SMART" id="SM00849"/>
    </source>
</evidence>
<dbReference type="CDD" id="cd16282">
    <property type="entry name" value="metallo-hydrolase-like_MBL-fold"/>
    <property type="match status" value="1"/>
</dbReference>
<dbReference type="EMBL" id="UOFN01000047">
    <property type="protein sequence ID" value="VAW75371.1"/>
    <property type="molecule type" value="Genomic_DNA"/>
</dbReference>
<dbReference type="AlphaFoldDB" id="A0A3B0Y6Y3"/>
<dbReference type="GO" id="GO:0016787">
    <property type="term" value="F:hydrolase activity"/>
    <property type="evidence" value="ECO:0007669"/>
    <property type="project" value="UniProtKB-KW"/>
</dbReference>
<accession>A0A3B0Y6Y3</accession>
<dbReference type="SMART" id="SM00849">
    <property type="entry name" value="Lactamase_B"/>
    <property type="match status" value="1"/>
</dbReference>